<reference evidence="3" key="2">
    <citation type="submission" date="2020-09" db="EMBL/GenBank/DDBJ databases">
        <authorList>
            <person name="Sun Q."/>
            <person name="Kim S."/>
        </authorList>
    </citation>
    <scope>NUCLEOTIDE SEQUENCE</scope>
    <source>
        <strain evidence="3">KCTC 12711</strain>
    </source>
</reference>
<proteinExistence type="inferred from homology"/>
<sequence>MKKWQRVLLLIVFAVITLALYLFTQVRQLEIEQVTDDLYVIRGVGGNTSVLRTEGGAVVVDSMTFPMQGRLIRAKVEALTGQPVALLINTHYHLDHTHGNPGFAPNTTVVATERTLSHLKVLDSNFWEGDAALLLPNETFTDRKQFQLGSKTITVIHPGRGHTDGDLIVWFEEDQALALGDLFFNHHYPNIDLEAGGSVQAWPATLENVLALNADTIIPGHGATTDQQGLRAFQRFMAELATLGRQAADNKLSLDAMLTNSPLSTDAGYEPITMAGIPIGLNRKFVLRRAWEEATGNIELKNPPHQSANK</sequence>
<evidence type="ECO:0000313" key="3">
    <source>
        <dbReference type="EMBL" id="GGZ97232.1"/>
    </source>
</evidence>
<comment type="caution">
    <text evidence="3">The sequence shown here is derived from an EMBL/GenBank/DDBJ whole genome shotgun (WGS) entry which is preliminary data.</text>
</comment>
<dbReference type="EMBL" id="BMXA01000001">
    <property type="protein sequence ID" value="GGZ97232.1"/>
    <property type="molecule type" value="Genomic_DNA"/>
</dbReference>
<reference evidence="3" key="1">
    <citation type="journal article" date="2014" name="Int. J. Syst. Evol. Microbiol.">
        <title>Complete genome sequence of Corynebacterium casei LMG S-19264T (=DSM 44701T), isolated from a smear-ripened cheese.</title>
        <authorList>
            <consortium name="US DOE Joint Genome Institute (JGI-PGF)"/>
            <person name="Walter F."/>
            <person name="Albersmeier A."/>
            <person name="Kalinowski J."/>
            <person name="Ruckert C."/>
        </authorList>
    </citation>
    <scope>NUCLEOTIDE SEQUENCE</scope>
    <source>
        <strain evidence="3">KCTC 12711</strain>
    </source>
</reference>
<dbReference type="RefSeq" id="WP_189398133.1">
    <property type="nucleotide sequence ID" value="NZ_BMXA01000001.1"/>
</dbReference>
<dbReference type="CDD" id="cd16282">
    <property type="entry name" value="metallo-hydrolase-like_MBL-fold"/>
    <property type="match status" value="1"/>
</dbReference>
<dbReference type="GO" id="GO:0017001">
    <property type="term" value="P:antibiotic catabolic process"/>
    <property type="evidence" value="ECO:0007669"/>
    <property type="project" value="UniProtKB-ARBA"/>
</dbReference>
<dbReference type="AlphaFoldDB" id="A0A918RFR4"/>
<organism evidence="3 4">
    <name type="scientific">Arenicella chitinivorans</name>
    <dbReference type="NCBI Taxonomy" id="1329800"/>
    <lineage>
        <taxon>Bacteria</taxon>
        <taxon>Pseudomonadati</taxon>
        <taxon>Pseudomonadota</taxon>
        <taxon>Gammaproteobacteria</taxon>
        <taxon>Arenicellales</taxon>
        <taxon>Arenicellaceae</taxon>
        <taxon>Arenicella</taxon>
    </lineage>
</organism>
<comment type="similarity">
    <text evidence="1">Belongs to the metallo-beta-lactamase superfamily. Class-B beta-lactamase family.</text>
</comment>
<dbReference type="PANTHER" id="PTHR42951:SF4">
    <property type="entry name" value="ACYL-COENZYME A THIOESTERASE MBLAC2"/>
    <property type="match status" value="1"/>
</dbReference>
<dbReference type="Proteomes" id="UP000614811">
    <property type="component" value="Unassembled WGS sequence"/>
</dbReference>
<dbReference type="Pfam" id="PF00753">
    <property type="entry name" value="Lactamase_B"/>
    <property type="match status" value="1"/>
</dbReference>
<evidence type="ECO:0000259" key="2">
    <source>
        <dbReference type="SMART" id="SM00849"/>
    </source>
</evidence>
<dbReference type="PANTHER" id="PTHR42951">
    <property type="entry name" value="METALLO-BETA-LACTAMASE DOMAIN-CONTAINING"/>
    <property type="match status" value="1"/>
</dbReference>
<evidence type="ECO:0000313" key="4">
    <source>
        <dbReference type="Proteomes" id="UP000614811"/>
    </source>
</evidence>
<protein>
    <recommendedName>
        <fullName evidence="2">Metallo-beta-lactamase domain-containing protein</fullName>
    </recommendedName>
</protein>
<dbReference type="SMART" id="SM00849">
    <property type="entry name" value="Lactamase_B"/>
    <property type="match status" value="1"/>
</dbReference>
<dbReference type="Gene3D" id="3.60.15.10">
    <property type="entry name" value="Ribonuclease Z/Hydroxyacylglutathione hydrolase-like"/>
    <property type="match status" value="1"/>
</dbReference>
<gene>
    <name evidence="3" type="ORF">GCM10008090_01890</name>
</gene>
<keyword evidence="4" id="KW-1185">Reference proteome</keyword>
<dbReference type="InterPro" id="IPR001279">
    <property type="entry name" value="Metallo-B-lactamas"/>
</dbReference>
<dbReference type="SUPFAM" id="SSF56281">
    <property type="entry name" value="Metallo-hydrolase/oxidoreductase"/>
    <property type="match status" value="1"/>
</dbReference>
<evidence type="ECO:0000256" key="1">
    <source>
        <dbReference type="ARBA" id="ARBA00005250"/>
    </source>
</evidence>
<feature type="domain" description="Metallo-beta-lactamase" evidence="2">
    <location>
        <begin position="45"/>
        <end position="221"/>
    </location>
</feature>
<accession>A0A918RFR4</accession>
<name>A0A918RFR4_9GAMM</name>
<dbReference type="InterPro" id="IPR036866">
    <property type="entry name" value="RibonucZ/Hydroxyglut_hydro"/>
</dbReference>
<dbReference type="InterPro" id="IPR050855">
    <property type="entry name" value="NDM-1-like"/>
</dbReference>